<sequence>MRVKICGMNDAAAYETAVDAGADYVGFVFFPRSPRFVTPAQAAAIRAVRPGSPPAVGLFVKPELDQIAAVLETMPLDIFQIYGTPELAQAIRARFGRPVWLARGVSSRGELPAAEDAGQGLDALMIESKPPPGADRPGGNATALDWSILAGWTPALPWLLAGGLTPENVAEAIAASGAMAVDVSSGVESSPGVKDLTRIRNFITASRNAAPGLSASTDAEYESTGQGVS</sequence>
<evidence type="ECO:0000256" key="3">
    <source>
        <dbReference type="ARBA" id="ARBA00012572"/>
    </source>
</evidence>
<keyword evidence="7 9" id="KW-0057">Aromatic amino acid biosynthesis</keyword>
<dbReference type="SUPFAM" id="SSF51366">
    <property type="entry name" value="Ribulose-phoshate binding barrel"/>
    <property type="match status" value="1"/>
</dbReference>
<evidence type="ECO:0000259" key="10">
    <source>
        <dbReference type="Pfam" id="PF00697"/>
    </source>
</evidence>
<dbReference type="EC" id="5.3.1.24" evidence="3 9"/>
<keyword evidence="6 9" id="KW-0822">Tryptophan biosynthesis</keyword>
<comment type="similarity">
    <text evidence="9">Belongs to the TrpF family.</text>
</comment>
<reference evidence="11 12" key="1">
    <citation type="journal article" date="2021" name="Microorganisms">
        <title>Acidisoma silvae sp. nov. and Acidisomacellulosilytica sp. nov., Two Acidophilic Bacteria Isolated from Decaying Wood, Hydrolyzing Cellulose and Producing Poly-3-hydroxybutyrate.</title>
        <authorList>
            <person name="Mieszkin S."/>
            <person name="Pouder E."/>
            <person name="Uroz S."/>
            <person name="Simon-Colin C."/>
            <person name="Alain K."/>
        </authorList>
    </citation>
    <scope>NUCLEOTIDE SEQUENCE [LARGE SCALE GENOMIC DNA]</scope>
    <source>
        <strain evidence="11 12">HW T5.17</strain>
    </source>
</reference>
<dbReference type="GO" id="GO:0000162">
    <property type="term" value="P:L-tryptophan biosynthetic process"/>
    <property type="evidence" value="ECO:0007669"/>
    <property type="project" value="UniProtKB-UniRule"/>
</dbReference>
<keyword evidence="8 9" id="KW-0413">Isomerase</keyword>
<dbReference type="RefSeq" id="WP_227305199.1">
    <property type="nucleotide sequence ID" value="NZ_JAESVA010000001.1"/>
</dbReference>
<name>A0A964E207_9PROT</name>
<accession>A0A964E207</accession>
<dbReference type="PANTHER" id="PTHR42894">
    <property type="entry name" value="N-(5'-PHOSPHORIBOSYL)ANTHRANILATE ISOMERASE"/>
    <property type="match status" value="1"/>
</dbReference>
<evidence type="ECO:0000256" key="8">
    <source>
        <dbReference type="ARBA" id="ARBA00023235"/>
    </source>
</evidence>
<dbReference type="InterPro" id="IPR044643">
    <property type="entry name" value="TrpF_fam"/>
</dbReference>
<dbReference type="NCBIfam" id="NF002295">
    <property type="entry name" value="PRK01222.1-1"/>
    <property type="match status" value="1"/>
</dbReference>
<comment type="pathway">
    <text evidence="2 9">Amino-acid biosynthesis; L-tryptophan biosynthesis; L-tryptophan from chorismate: step 3/5.</text>
</comment>
<comment type="catalytic activity">
    <reaction evidence="1 9">
        <text>N-(5-phospho-beta-D-ribosyl)anthranilate = 1-(2-carboxyphenylamino)-1-deoxy-D-ribulose 5-phosphate</text>
        <dbReference type="Rhea" id="RHEA:21540"/>
        <dbReference type="ChEBI" id="CHEBI:18277"/>
        <dbReference type="ChEBI" id="CHEBI:58613"/>
        <dbReference type="EC" id="5.3.1.24"/>
    </reaction>
</comment>
<dbReference type="Gene3D" id="3.20.20.70">
    <property type="entry name" value="Aldolase class I"/>
    <property type="match status" value="1"/>
</dbReference>
<protein>
    <recommendedName>
        <fullName evidence="4 9">N-(5'-phosphoribosyl)anthranilate isomerase</fullName>
        <shortName evidence="9">PRAI</shortName>
        <ecNumber evidence="3 9">5.3.1.24</ecNumber>
    </recommendedName>
</protein>
<evidence type="ECO:0000256" key="9">
    <source>
        <dbReference type="HAMAP-Rule" id="MF_00135"/>
    </source>
</evidence>
<comment type="caution">
    <text evidence="11">The sequence shown here is derived from an EMBL/GenBank/DDBJ whole genome shotgun (WGS) entry which is preliminary data.</text>
</comment>
<dbReference type="HAMAP" id="MF_00135">
    <property type="entry name" value="PRAI"/>
    <property type="match status" value="1"/>
</dbReference>
<evidence type="ECO:0000256" key="1">
    <source>
        <dbReference type="ARBA" id="ARBA00001164"/>
    </source>
</evidence>
<dbReference type="EMBL" id="JAESVA010000001">
    <property type="protein sequence ID" value="MCB8878911.1"/>
    <property type="molecule type" value="Genomic_DNA"/>
</dbReference>
<organism evidence="11 12">
    <name type="scientific">Acidisoma cellulosilyticum</name>
    <dbReference type="NCBI Taxonomy" id="2802395"/>
    <lineage>
        <taxon>Bacteria</taxon>
        <taxon>Pseudomonadati</taxon>
        <taxon>Pseudomonadota</taxon>
        <taxon>Alphaproteobacteria</taxon>
        <taxon>Acetobacterales</taxon>
        <taxon>Acidocellaceae</taxon>
        <taxon>Acidisoma</taxon>
    </lineage>
</organism>
<dbReference type="InterPro" id="IPR013785">
    <property type="entry name" value="Aldolase_TIM"/>
</dbReference>
<dbReference type="Pfam" id="PF00697">
    <property type="entry name" value="PRAI"/>
    <property type="match status" value="1"/>
</dbReference>
<evidence type="ECO:0000313" key="11">
    <source>
        <dbReference type="EMBL" id="MCB8878911.1"/>
    </source>
</evidence>
<dbReference type="AlphaFoldDB" id="A0A964E207"/>
<feature type="domain" description="N-(5'phosphoribosyl) anthranilate isomerase (PRAI)" evidence="10">
    <location>
        <begin position="3"/>
        <end position="204"/>
    </location>
</feature>
<proteinExistence type="inferred from homology"/>
<dbReference type="CDD" id="cd00405">
    <property type="entry name" value="PRAI"/>
    <property type="match status" value="1"/>
</dbReference>
<keyword evidence="12" id="KW-1185">Reference proteome</keyword>
<evidence type="ECO:0000256" key="4">
    <source>
        <dbReference type="ARBA" id="ARBA00022272"/>
    </source>
</evidence>
<evidence type="ECO:0000256" key="7">
    <source>
        <dbReference type="ARBA" id="ARBA00023141"/>
    </source>
</evidence>
<dbReference type="InterPro" id="IPR011060">
    <property type="entry name" value="RibuloseP-bd_barrel"/>
</dbReference>
<evidence type="ECO:0000256" key="5">
    <source>
        <dbReference type="ARBA" id="ARBA00022605"/>
    </source>
</evidence>
<dbReference type="PANTHER" id="PTHR42894:SF1">
    <property type="entry name" value="N-(5'-PHOSPHORIBOSYL)ANTHRANILATE ISOMERASE"/>
    <property type="match status" value="1"/>
</dbReference>
<gene>
    <name evidence="9" type="primary">trpF</name>
    <name evidence="11" type="ORF">ACELLULO517_01600</name>
</gene>
<evidence type="ECO:0000313" key="12">
    <source>
        <dbReference type="Proteomes" id="UP000721844"/>
    </source>
</evidence>
<dbReference type="Proteomes" id="UP000721844">
    <property type="component" value="Unassembled WGS sequence"/>
</dbReference>
<keyword evidence="5 9" id="KW-0028">Amino-acid biosynthesis</keyword>
<dbReference type="GO" id="GO:0004640">
    <property type="term" value="F:phosphoribosylanthranilate isomerase activity"/>
    <property type="evidence" value="ECO:0007669"/>
    <property type="project" value="UniProtKB-UniRule"/>
</dbReference>
<evidence type="ECO:0000256" key="2">
    <source>
        <dbReference type="ARBA" id="ARBA00004664"/>
    </source>
</evidence>
<dbReference type="InterPro" id="IPR001240">
    <property type="entry name" value="PRAI_dom"/>
</dbReference>
<evidence type="ECO:0000256" key="6">
    <source>
        <dbReference type="ARBA" id="ARBA00022822"/>
    </source>
</evidence>